<evidence type="ECO:0000256" key="5">
    <source>
        <dbReference type="ARBA" id="ARBA00023136"/>
    </source>
</evidence>
<dbReference type="Proteomes" id="UP000002027">
    <property type="component" value="Chromosome 1"/>
</dbReference>
<dbReference type="STRING" id="479434.Sthe_0774"/>
<dbReference type="Pfam" id="PF03073">
    <property type="entry name" value="TspO_MBR"/>
    <property type="match status" value="1"/>
</dbReference>
<evidence type="ECO:0000256" key="1">
    <source>
        <dbReference type="ARBA" id="ARBA00004141"/>
    </source>
</evidence>
<name>D1C1U4_SPHTD</name>
<dbReference type="RefSeq" id="WP_012871258.1">
    <property type="nucleotide sequence ID" value="NC_013523.1"/>
</dbReference>
<dbReference type="GO" id="GO:0016020">
    <property type="term" value="C:membrane"/>
    <property type="evidence" value="ECO:0007669"/>
    <property type="project" value="UniProtKB-SubCell"/>
</dbReference>
<dbReference type="GO" id="GO:0033013">
    <property type="term" value="P:tetrapyrrole metabolic process"/>
    <property type="evidence" value="ECO:0007669"/>
    <property type="project" value="UniProtKB-ARBA"/>
</dbReference>
<feature type="transmembrane region" description="Helical" evidence="6">
    <location>
        <begin position="12"/>
        <end position="32"/>
    </location>
</feature>
<reference evidence="8" key="1">
    <citation type="submission" date="2009-11" db="EMBL/GenBank/DDBJ databases">
        <title>The complete chromosome 1 of Sphaerobacter thermophilus DSM 20745.</title>
        <authorList>
            <person name="Lucas S."/>
            <person name="Copeland A."/>
            <person name="Lapidus A."/>
            <person name="Glavina del Rio T."/>
            <person name="Dalin E."/>
            <person name="Tice H."/>
            <person name="Bruce D."/>
            <person name="Goodwin L."/>
            <person name="Pitluck S."/>
            <person name="Kyrpides N."/>
            <person name="Mavromatis K."/>
            <person name="Ivanova N."/>
            <person name="Mikhailova N."/>
            <person name="LaButti K.M."/>
            <person name="Clum A."/>
            <person name="Sun H.I."/>
            <person name="Brettin T."/>
            <person name="Detter J.C."/>
            <person name="Han C."/>
            <person name="Larimer F."/>
            <person name="Land M."/>
            <person name="Hauser L."/>
            <person name="Markowitz V."/>
            <person name="Cheng J.F."/>
            <person name="Hugenholtz P."/>
            <person name="Woyke T."/>
            <person name="Wu D."/>
            <person name="Steenblock K."/>
            <person name="Schneider S."/>
            <person name="Pukall R."/>
            <person name="Goeker M."/>
            <person name="Klenk H.P."/>
            <person name="Eisen J.A."/>
        </authorList>
    </citation>
    <scope>NUCLEOTIDE SEQUENCE [LARGE SCALE GENOMIC DNA]</scope>
    <source>
        <strain evidence="8">ATCC 49802 / DSM 20745 / S 6022</strain>
    </source>
</reference>
<dbReference type="OrthoDB" id="9795496at2"/>
<evidence type="ECO:0000256" key="6">
    <source>
        <dbReference type="SAM" id="Phobius"/>
    </source>
</evidence>
<dbReference type="AlphaFoldDB" id="D1C1U4"/>
<dbReference type="Gene3D" id="1.20.1260.100">
    <property type="entry name" value="TspO/MBR protein"/>
    <property type="match status" value="1"/>
</dbReference>
<keyword evidence="3 6" id="KW-0812">Transmembrane</keyword>
<dbReference type="eggNOG" id="COG3476">
    <property type="taxonomic scope" value="Bacteria"/>
</dbReference>
<dbReference type="PIRSF" id="PIRSF005859">
    <property type="entry name" value="PBR"/>
    <property type="match status" value="1"/>
</dbReference>
<evidence type="ECO:0000256" key="4">
    <source>
        <dbReference type="ARBA" id="ARBA00022989"/>
    </source>
</evidence>
<feature type="transmembrane region" description="Helical" evidence="6">
    <location>
        <begin position="52"/>
        <end position="74"/>
    </location>
</feature>
<evidence type="ECO:0000256" key="2">
    <source>
        <dbReference type="ARBA" id="ARBA00007524"/>
    </source>
</evidence>
<keyword evidence="8" id="KW-1185">Reference proteome</keyword>
<dbReference type="InterPro" id="IPR038330">
    <property type="entry name" value="TspO/MBR-related_sf"/>
</dbReference>
<accession>D1C1U4</accession>
<dbReference type="FunFam" id="1.20.1260.100:FF:000001">
    <property type="entry name" value="translocator protein 2"/>
    <property type="match status" value="1"/>
</dbReference>
<sequence length="164" mass="17947">MEETRRGTGLIKPAIVAVLICEGAGLIGSFFTRAGLNGWFQTLNKPSFNPPGWVFGPVWTVLYALMGIAAAMIWQHRDTDPEARPALRLFGVQLGLNVLWSAAFFGARSPFAALINIVALWIAVVATTLRFSRISGRAAGLMLPYLAWTTFATVLNAAIWRLNR</sequence>
<dbReference type="HOGENOM" id="CLU_091805_2_0_0"/>
<dbReference type="KEGG" id="sti:Sthe_0774"/>
<dbReference type="PANTHER" id="PTHR10057:SF0">
    <property type="entry name" value="TRANSLOCATOR PROTEIN"/>
    <property type="match status" value="1"/>
</dbReference>
<gene>
    <name evidence="7" type="ordered locus">Sthe_0774</name>
</gene>
<keyword evidence="4 6" id="KW-1133">Transmembrane helix</keyword>
<comment type="similarity">
    <text evidence="2">Belongs to the TspO/BZRP family.</text>
</comment>
<feature type="transmembrane region" description="Helical" evidence="6">
    <location>
        <begin position="86"/>
        <end position="105"/>
    </location>
</feature>
<dbReference type="InParanoid" id="D1C1U4"/>
<dbReference type="FunCoup" id="D1C1U4">
    <property type="interactions" value="72"/>
</dbReference>
<dbReference type="PANTHER" id="PTHR10057">
    <property type="entry name" value="PERIPHERAL-TYPE BENZODIAZEPINE RECEPTOR"/>
    <property type="match status" value="1"/>
</dbReference>
<dbReference type="EMBL" id="CP001823">
    <property type="protein sequence ID" value="ACZ38211.1"/>
    <property type="molecule type" value="Genomic_DNA"/>
</dbReference>
<evidence type="ECO:0000313" key="8">
    <source>
        <dbReference type="Proteomes" id="UP000002027"/>
    </source>
</evidence>
<evidence type="ECO:0000313" key="7">
    <source>
        <dbReference type="EMBL" id="ACZ38211.1"/>
    </source>
</evidence>
<reference evidence="7 8" key="2">
    <citation type="journal article" date="2010" name="Stand. Genomic Sci.">
        <title>Complete genome sequence of Desulfohalobium retbaense type strain (HR(100)).</title>
        <authorList>
            <person name="Spring S."/>
            <person name="Nolan M."/>
            <person name="Lapidus A."/>
            <person name="Glavina Del Rio T."/>
            <person name="Copeland A."/>
            <person name="Tice H."/>
            <person name="Cheng J.F."/>
            <person name="Lucas S."/>
            <person name="Land M."/>
            <person name="Chen F."/>
            <person name="Bruce D."/>
            <person name="Goodwin L."/>
            <person name="Pitluck S."/>
            <person name="Ivanova N."/>
            <person name="Mavromatis K."/>
            <person name="Mikhailova N."/>
            <person name="Pati A."/>
            <person name="Chen A."/>
            <person name="Palaniappan K."/>
            <person name="Hauser L."/>
            <person name="Chang Y.J."/>
            <person name="Jeffries C.D."/>
            <person name="Munk C."/>
            <person name="Kiss H."/>
            <person name="Chain P."/>
            <person name="Han C."/>
            <person name="Brettin T."/>
            <person name="Detter J.C."/>
            <person name="Schuler E."/>
            <person name="Goker M."/>
            <person name="Rohde M."/>
            <person name="Bristow J."/>
            <person name="Eisen J.A."/>
            <person name="Markowitz V."/>
            <person name="Hugenholtz P."/>
            <person name="Kyrpides N.C."/>
            <person name="Klenk H.P."/>
        </authorList>
    </citation>
    <scope>NUCLEOTIDE SEQUENCE [LARGE SCALE GENOMIC DNA]</scope>
    <source>
        <strain evidence="8">ATCC 49802 / DSM 20745 / S 6022</strain>
    </source>
</reference>
<proteinExistence type="inferred from homology"/>
<evidence type="ECO:0000256" key="3">
    <source>
        <dbReference type="ARBA" id="ARBA00022692"/>
    </source>
</evidence>
<organism evidence="7 8">
    <name type="scientific">Sphaerobacter thermophilus (strain ATCC 49802 / DSM 20745 / KCCM 41009 / NCIMB 13125 / S 6022)</name>
    <dbReference type="NCBI Taxonomy" id="479434"/>
    <lineage>
        <taxon>Bacteria</taxon>
        <taxon>Pseudomonadati</taxon>
        <taxon>Thermomicrobiota</taxon>
        <taxon>Thermomicrobia</taxon>
        <taxon>Sphaerobacterales</taxon>
        <taxon>Sphaerobacterineae</taxon>
        <taxon>Sphaerobacteraceae</taxon>
        <taxon>Sphaerobacter</taxon>
    </lineage>
</organism>
<feature type="transmembrane region" description="Helical" evidence="6">
    <location>
        <begin position="111"/>
        <end position="131"/>
    </location>
</feature>
<feature type="transmembrane region" description="Helical" evidence="6">
    <location>
        <begin position="143"/>
        <end position="162"/>
    </location>
</feature>
<keyword evidence="5 6" id="KW-0472">Membrane</keyword>
<comment type="subcellular location">
    <subcellularLocation>
        <location evidence="1">Membrane</location>
        <topology evidence="1">Multi-pass membrane protein</topology>
    </subcellularLocation>
</comment>
<dbReference type="CDD" id="cd15904">
    <property type="entry name" value="TSPO_MBR"/>
    <property type="match status" value="1"/>
</dbReference>
<protein>
    <submittedName>
        <fullName evidence="7">TspO and MBR like protein</fullName>
    </submittedName>
</protein>
<dbReference type="InterPro" id="IPR004307">
    <property type="entry name" value="TspO_MBR"/>
</dbReference>